<evidence type="ECO:0000313" key="1">
    <source>
        <dbReference type="EMBL" id="ADP79417.1"/>
    </source>
</evidence>
<organism evidence="1 2">
    <name type="scientific">Pseudofrankia inefficax (strain DSM 45817 / CECT 9037 / DDB 130130 / EuI1c)</name>
    <name type="common">Frankia inefficax</name>
    <dbReference type="NCBI Taxonomy" id="298654"/>
    <lineage>
        <taxon>Bacteria</taxon>
        <taxon>Bacillati</taxon>
        <taxon>Actinomycetota</taxon>
        <taxon>Actinomycetes</taxon>
        <taxon>Frankiales</taxon>
        <taxon>Frankiaceae</taxon>
        <taxon>Pseudofrankia</taxon>
    </lineage>
</organism>
<sequence length="122" mass="11588">MAGIFGLNSAAAVALSGELAAIRASLASLGSDIDEARGITGSTEVEDALERFVRDSSDSRGNLDQLLARAIGLVNGLVDGTVAVDTGLAQALGPASGPASSTPAATGGLGGALGLAAAAGAP</sequence>
<reference evidence="1 2" key="1">
    <citation type="submission" date="2010-10" db="EMBL/GenBank/DDBJ databases">
        <title>Complete sequence of Frankia sp. EuI1c.</title>
        <authorList>
            <consortium name="US DOE Joint Genome Institute"/>
            <person name="Lucas S."/>
            <person name="Copeland A."/>
            <person name="Lapidus A."/>
            <person name="Cheng J.-F."/>
            <person name="Bruce D."/>
            <person name="Goodwin L."/>
            <person name="Pitluck S."/>
            <person name="Chertkov O."/>
            <person name="Detter J.C."/>
            <person name="Han C."/>
            <person name="Tapia R."/>
            <person name="Land M."/>
            <person name="Hauser L."/>
            <person name="Jeffries C."/>
            <person name="Kyrpides N."/>
            <person name="Ivanova N."/>
            <person name="Mikhailova N."/>
            <person name="Beauchemin N."/>
            <person name="Sen A."/>
            <person name="Sur S.A."/>
            <person name="Gtari M."/>
            <person name="Wall L."/>
            <person name="Tisa L."/>
            <person name="Woyke T."/>
        </authorList>
    </citation>
    <scope>NUCLEOTIDE SEQUENCE [LARGE SCALE GENOMIC DNA]</scope>
    <source>
        <strain evidence="2">DSM 45817 / CECT 9037 / EuI1c</strain>
    </source>
</reference>
<dbReference type="STRING" id="298654.FraEuI1c_1350"/>
<accession>E3J3T0</accession>
<keyword evidence="2" id="KW-1185">Reference proteome</keyword>
<gene>
    <name evidence="1" type="ordered locus">FraEuI1c_1350</name>
</gene>
<evidence type="ECO:0000313" key="2">
    <source>
        <dbReference type="Proteomes" id="UP000002484"/>
    </source>
</evidence>
<proteinExistence type="predicted"/>
<dbReference type="InParanoid" id="E3J3T0"/>
<dbReference type="KEGG" id="fri:FraEuI1c_1350"/>
<protein>
    <submittedName>
        <fullName evidence="1">Putative repetitive surface protein</fullName>
    </submittedName>
</protein>
<dbReference type="HOGENOM" id="CLU_164648_0_0_11"/>
<dbReference type="EMBL" id="CP002299">
    <property type="protein sequence ID" value="ADP79417.1"/>
    <property type="molecule type" value="Genomic_DNA"/>
</dbReference>
<name>E3J3T0_PSEI1</name>
<dbReference type="Proteomes" id="UP000002484">
    <property type="component" value="Chromosome"/>
</dbReference>
<dbReference type="AlphaFoldDB" id="E3J3T0"/>